<name>A0A1Y1RZH0_9SPIO</name>
<dbReference type="AlphaFoldDB" id="A0A1Y1RZH0"/>
<reference evidence="1 2" key="1">
    <citation type="submission" date="2017-03" db="EMBL/GenBank/DDBJ databases">
        <title>Draft Genome sequence of Marispirochaeta sp. strain JC444.</title>
        <authorList>
            <person name="Shivani Y."/>
            <person name="Subhash Y."/>
            <person name="Sasikala C."/>
            <person name="Ramana C."/>
        </authorList>
    </citation>
    <scope>NUCLEOTIDE SEQUENCE [LARGE SCALE GENOMIC DNA]</scope>
    <source>
        <strain evidence="1 2">JC444</strain>
    </source>
</reference>
<organism evidence="1 2">
    <name type="scientific">Marispirochaeta aestuarii</name>
    <dbReference type="NCBI Taxonomy" id="1963862"/>
    <lineage>
        <taxon>Bacteria</taxon>
        <taxon>Pseudomonadati</taxon>
        <taxon>Spirochaetota</taxon>
        <taxon>Spirochaetia</taxon>
        <taxon>Spirochaetales</taxon>
        <taxon>Spirochaetaceae</taxon>
        <taxon>Marispirochaeta</taxon>
    </lineage>
</organism>
<comment type="caution">
    <text evidence="1">The sequence shown here is derived from an EMBL/GenBank/DDBJ whole genome shotgun (WGS) entry which is preliminary data.</text>
</comment>
<evidence type="ECO:0000313" key="2">
    <source>
        <dbReference type="Proteomes" id="UP000192343"/>
    </source>
</evidence>
<sequence>MKYAGNKSERLNQLELLLLSHPEGLRRAEIARRLGVHRATAGRYIDELSARIPLWEQDFRVGIKSSQSTRLGHIGLLEGLSFYLGLRYFAENSLYRFPEGAAAIRKLSSFVKTFSPALGKQLDSASDCLDAEDKEVNPAYWEQLERIGEAWLSSRPVQVDFFNGEKTLSVNCLIRDIRMNRDLPGILVGISLLNDGTESERELDLSGIISVEYSVK</sequence>
<protein>
    <submittedName>
        <fullName evidence="1">Uncharacterized protein</fullName>
    </submittedName>
</protein>
<accession>A0A1Y1RZH0</accession>
<dbReference type="RefSeq" id="WP_083050229.1">
    <property type="nucleotide sequence ID" value="NZ_MWQY01000009.1"/>
</dbReference>
<dbReference type="OrthoDB" id="367223at2"/>
<keyword evidence="2" id="KW-1185">Reference proteome</keyword>
<gene>
    <name evidence="1" type="ORF">B4O97_09105</name>
</gene>
<proteinExistence type="predicted"/>
<dbReference type="STRING" id="1963862.B4O97_09105"/>
<evidence type="ECO:0000313" key="1">
    <source>
        <dbReference type="EMBL" id="ORC35323.1"/>
    </source>
</evidence>
<dbReference type="EMBL" id="MWQY01000009">
    <property type="protein sequence ID" value="ORC35323.1"/>
    <property type="molecule type" value="Genomic_DNA"/>
</dbReference>
<dbReference type="Proteomes" id="UP000192343">
    <property type="component" value="Unassembled WGS sequence"/>
</dbReference>